<dbReference type="EMBL" id="MCRM02000020">
    <property type="protein sequence ID" value="PNV73987.1"/>
    <property type="molecule type" value="Genomic_DNA"/>
</dbReference>
<keyword evidence="3" id="KW-1185">Reference proteome</keyword>
<gene>
    <name evidence="2" type="ORF">BES34_016350</name>
</gene>
<feature type="transmembrane region" description="Helical" evidence="1">
    <location>
        <begin position="47"/>
        <end position="64"/>
    </location>
</feature>
<proteinExistence type="predicted"/>
<keyword evidence="1" id="KW-1133">Transmembrane helix</keyword>
<sequence>MKVTGKRTFLATILKSFLSYSNCRKTQKCRSDLRRPRLNSESRRIFFFRSATSALAFITNLYFFPMGNRFQNRILGVIGRFELSTESSGRS</sequence>
<accession>A0ABX4YFF6</accession>
<evidence type="ECO:0000313" key="3">
    <source>
        <dbReference type="Proteomes" id="UP000094669"/>
    </source>
</evidence>
<name>A0ABX4YFF6_9LEPT</name>
<evidence type="ECO:0008006" key="4">
    <source>
        <dbReference type="Google" id="ProtNLM"/>
    </source>
</evidence>
<comment type="caution">
    <text evidence="2">The sequence shown here is derived from an EMBL/GenBank/DDBJ whole genome shotgun (WGS) entry which is preliminary data.</text>
</comment>
<protein>
    <recommendedName>
        <fullName evidence="4">Lipoprotein</fullName>
    </recommendedName>
</protein>
<reference evidence="2" key="1">
    <citation type="submission" date="2018-01" db="EMBL/GenBank/DDBJ databases">
        <title>Genomic characterization of Leptospira inadai serogroup Lyme isolated from captured rat in Brazil and comparative analysis with human reference strain.</title>
        <authorList>
            <person name="Moreno L.Z."/>
            <person name="Loureiro A.P."/>
            <person name="Miraglia F."/>
            <person name="Kremer F.S."/>
            <person name="Eslabao M.R."/>
            <person name="Dellagostin O.A."/>
            <person name="Lilenbaum W."/>
            <person name="Moreno A.M."/>
        </authorList>
    </citation>
    <scope>NUCLEOTIDE SEQUENCE [LARGE SCALE GENOMIC DNA]</scope>
    <source>
        <strain evidence="2">M34/99</strain>
    </source>
</reference>
<dbReference type="Proteomes" id="UP000094669">
    <property type="component" value="Unassembled WGS sequence"/>
</dbReference>
<keyword evidence="1" id="KW-0812">Transmembrane</keyword>
<evidence type="ECO:0000313" key="2">
    <source>
        <dbReference type="EMBL" id="PNV73987.1"/>
    </source>
</evidence>
<organism evidence="2 3">
    <name type="scientific">Leptospira inadai serovar Lyme</name>
    <dbReference type="NCBI Taxonomy" id="293084"/>
    <lineage>
        <taxon>Bacteria</taxon>
        <taxon>Pseudomonadati</taxon>
        <taxon>Spirochaetota</taxon>
        <taxon>Spirochaetia</taxon>
        <taxon>Leptospirales</taxon>
        <taxon>Leptospiraceae</taxon>
        <taxon>Leptospira</taxon>
    </lineage>
</organism>
<evidence type="ECO:0000256" key="1">
    <source>
        <dbReference type="SAM" id="Phobius"/>
    </source>
</evidence>
<keyword evidence="1" id="KW-0472">Membrane</keyword>